<protein>
    <submittedName>
        <fullName evidence="2">Uncharacterized protein</fullName>
    </submittedName>
</protein>
<feature type="compositionally biased region" description="Pro residues" evidence="1">
    <location>
        <begin position="265"/>
        <end position="274"/>
    </location>
</feature>
<evidence type="ECO:0000256" key="1">
    <source>
        <dbReference type="SAM" id="MobiDB-lite"/>
    </source>
</evidence>
<feature type="region of interest" description="Disordered" evidence="1">
    <location>
        <begin position="395"/>
        <end position="450"/>
    </location>
</feature>
<reference evidence="2 3" key="1">
    <citation type="submission" date="2022-09" db="EMBL/GenBank/DDBJ databases">
        <authorList>
            <person name="Palmer J.M."/>
        </authorList>
    </citation>
    <scope>NUCLEOTIDE SEQUENCE [LARGE SCALE GENOMIC DNA]</scope>
    <source>
        <strain evidence="2 3">DSM 7382</strain>
    </source>
</reference>
<feature type="region of interest" description="Disordered" evidence="1">
    <location>
        <begin position="1"/>
        <end position="45"/>
    </location>
</feature>
<evidence type="ECO:0000313" key="2">
    <source>
        <dbReference type="EMBL" id="KAK7687076.1"/>
    </source>
</evidence>
<feature type="compositionally biased region" description="Basic and acidic residues" evidence="1">
    <location>
        <begin position="398"/>
        <end position="450"/>
    </location>
</feature>
<dbReference type="EMBL" id="JASBNA010000014">
    <property type="protein sequence ID" value="KAK7687076.1"/>
    <property type="molecule type" value="Genomic_DNA"/>
</dbReference>
<keyword evidence="3" id="KW-1185">Reference proteome</keyword>
<feature type="region of interest" description="Disordered" evidence="1">
    <location>
        <begin position="349"/>
        <end position="378"/>
    </location>
</feature>
<feature type="compositionally biased region" description="Low complexity" evidence="1">
    <location>
        <begin position="20"/>
        <end position="30"/>
    </location>
</feature>
<feature type="region of interest" description="Disordered" evidence="1">
    <location>
        <begin position="155"/>
        <end position="329"/>
    </location>
</feature>
<evidence type="ECO:0000313" key="3">
    <source>
        <dbReference type="Proteomes" id="UP001385951"/>
    </source>
</evidence>
<proteinExistence type="predicted"/>
<comment type="caution">
    <text evidence="2">The sequence shown here is derived from an EMBL/GenBank/DDBJ whole genome shotgun (WGS) entry which is preliminary data.</text>
</comment>
<sequence length="581" mass="66234">MDEGDPSNHAGPSNRPHQASSSSRPQLSLSGTTVGVLDSSQPQRLLSSPDAKLSFASFHPRAAGNSSKLSAHDELCTSKRIVVETLPSGESFWRWVPRARGVQSVEEEGHFPRVIEICGEVYYCHQEQWDIYKLDPAYDCFVQRFPKLSVISLKSEGRAASTEPTNGHTRVHDDISDEQEGPAHKRARKAPRVEEISDSEEEEVVELIDEDLPRKTRLPGADARLRDRARRTRAASEQANPPTPPVSQTEEIQDLSMIDLTINDNPPPPPPPPAFSFNPPGNKRGFYENDASNGQPAKRRRVGSPVKSKRAPQTVKERLAERGKAGRAQREEALMQNLYANAAAQFTQASESSTQSGASTSQPSQESYASNESQNDDPISLEEKIRRMQEMNTYEQARAADRALREREAREAAERQRQADELRARHEKQQREEAKRRAKEEERRQKQKEHERWLYGTWTPQRALERFKTQSEIFDAAKFTAENPITFYDIPWPILSRPTSYQAQDIDWNSVEQFFLKMKGHMRSQDYKALVEKSHKRFHPDRWRARRVLQSVENEEERAMLEIAANTVAQAITPLWREIKG</sequence>
<feature type="compositionally biased region" description="Low complexity" evidence="1">
    <location>
        <begin position="349"/>
        <end position="365"/>
    </location>
</feature>
<gene>
    <name evidence="2" type="ORF">QCA50_009576</name>
</gene>
<name>A0AAW0GBV6_9APHY</name>
<dbReference type="AlphaFoldDB" id="A0AAW0GBV6"/>
<organism evidence="2 3">
    <name type="scientific">Cerrena zonata</name>
    <dbReference type="NCBI Taxonomy" id="2478898"/>
    <lineage>
        <taxon>Eukaryota</taxon>
        <taxon>Fungi</taxon>
        <taxon>Dikarya</taxon>
        <taxon>Basidiomycota</taxon>
        <taxon>Agaricomycotina</taxon>
        <taxon>Agaricomycetes</taxon>
        <taxon>Polyporales</taxon>
        <taxon>Cerrenaceae</taxon>
        <taxon>Cerrena</taxon>
    </lineage>
</organism>
<accession>A0AAW0GBV6</accession>
<feature type="compositionally biased region" description="Polar residues" evidence="1">
    <location>
        <begin position="366"/>
        <end position="377"/>
    </location>
</feature>
<feature type="compositionally biased region" description="Basic residues" evidence="1">
    <location>
        <begin position="297"/>
        <end position="310"/>
    </location>
</feature>
<dbReference type="Proteomes" id="UP001385951">
    <property type="component" value="Unassembled WGS sequence"/>
</dbReference>
<feature type="compositionally biased region" description="Basic and acidic residues" evidence="1">
    <location>
        <begin position="315"/>
        <end position="329"/>
    </location>
</feature>
<feature type="compositionally biased region" description="Acidic residues" evidence="1">
    <location>
        <begin position="196"/>
        <end position="210"/>
    </location>
</feature>